<accession>V5X8C6</accession>
<proteinExistence type="predicted"/>
<gene>
    <name evidence="1" type="ORF">D174_08955</name>
</gene>
<evidence type="ECO:0000313" key="2">
    <source>
        <dbReference type="Proteomes" id="UP000018763"/>
    </source>
</evidence>
<protein>
    <submittedName>
        <fullName evidence="1">Uncharacterized protein</fullName>
    </submittedName>
</protein>
<sequence>MSQPEVLGEHDLDAGYARLATAFNSDAADADRRIARDHYARRFDDHL</sequence>
<dbReference type="EMBL" id="CP006936">
    <property type="protein sequence ID" value="AHC24705.1"/>
    <property type="molecule type" value="Genomic_DNA"/>
</dbReference>
<reference evidence="1 2" key="1">
    <citation type="journal article" date="2014" name="Genome Announc.">
        <title>Complete Genome Sequence of Sterol-Transforming Mycobacterium neoaurum Strain VKM Ac-1815D.</title>
        <authorList>
            <person name="Shtratnikova V.Y."/>
            <person name="Bragin E.Y."/>
            <person name="Dovbnya D.V."/>
            <person name="Pekov Y.A."/>
            <person name="Schelkunov M.I."/>
            <person name="Strizhov N."/>
            <person name="Ivashina T.V."/>
            <person name="Ashapkin V.V."/>
            <person name="Donova M.V."/>
        </authorList>
    </citation>
    <scope>NUCLEOTIDE SEQUENCE [LARGE SCALE GENOMIC DNA]</scope>
    <source>
        <strain evidence="1 2">VKM Ac-1815D</strain>
    </source>
</reference>
<dbReference type="Proteomes" id="UP000018763">
    <property type="component" value="Chromosome"/>
</dbReference>
<keyword evidence="2" id="KW-1185">Reference proteome</keyword>
<name>V5X8C6_MYCNE</name>
<organism evidence="1 2">
    <name type="scientific">Mycolicibacterium neoaurum VKM Ac-1815D</name>
    <dbReference type="NCBI Taxonomy" id="700508"/>
    <lineage>
        <taxon>Bacteria</taxon>
        <taxon>Bacillati</taxon>
        <taxon>Actinomycetota</taxon>
        <taxon>Actinomycetes</taxon>
        <taxon>Mycobacteriales</taxon>
        <taxon>Mycobacteriaceae</taxon>
        <taxon>Mycolicibacterium</taxon>
    </lineage>
</organism>
<evidence type="ECO:0000313" key="1">
    <source>
        <dbReference type="EMBL" id="AHC24705.1"/>
    </source>
</evidence>
<dbReference type="AlphaFoldDB" id="V5X8C6"/>